<evidence type="ECO:0000256" key="5">
    <source>
        <dbReference type="ARBA" id="ARBA00022989"/>
    </source>
</evidence>
<feature type="transmembrane region" description="Helical" evidence="8">
    <location>
        <begin position="228"/>
        <end position="247"/>
    </location>
</feature>
<keyword evidence="3" id="KW-1003">Cell membrane</keyword>
<dbReference type="AlphaFoldDB" id="A0A3M2MBP5"/>
<dbReference type="SUPFAM" id="SSF103473">
    <property type="entry name" value="MFS general substrate transporter"/>
    <property type="match status" value="1"/>
</dbReference>
<evidence type="ECO:0000256" key="8">
    <source>
        <dbReference type="SAM" id="Phobius"/>
    </source>
</evidence>
<feature type="transmembrane region" description="Helical" evidence="8">
    <location>
        <begin position="364"/>
        <end position="386"/>
    </location>
</feature>
<feature type="transmembrane region" description="Helical" evidence="8">
    <location>
        <begin position="328"/>
        <end position="352"/>
    </location>
</feature>
<feature type="transmembrane region" description="Helical" evidence="8">
    <location>
        <begin position="169"/>
        <end position="191"/>
    </location>
</feature>
<reference evidence="10 11" key="1">
    <citation type="submission" date="2018-10" db="EMBL/GenBank/DDBJ databases">
        <title>Isolation from soil.</title>
        <authorList>
            <person name="Hu J."/>
        </authorList>
    </citation>
    <scope>NUCLEOTIDE SEQUENCE [LARGE SCALE GENOMIC DNA]</scope>
    <source>
        <strain evidence="10 11">NEAU-Ht49</strain>
    </source>
</reference>
<evidence type="ECO:0000256" key="7">
    <source>
        <dbReference type="SAM" id="MobiDB-lite"/>
    </source>
</evidence>
<evidence type="ECO:0000256" key="3">
    <source>
        <dbReference type="ARBA" id="ARBA00022475"/>
    </source>
</evidence>
<dbReference type="GO" id="GO:0022857">
    <property type="term" value="F:transmembrane transporter activity"/>
    <property type="evidence" value="ECO:0007669"/>
    <property type="project" value="InterPro"/>
</dbReference>
<organism evidence="10 11">
    <name type="scientific">Actinomadura harenae</name>
    <dbReference type="NCBI Taxonomy" id="2483351"/>
    <lineage>
        <taxon>Bacteria</taxon>
        <taxon>Bacillati</taxon>
        <taxon>Actinomycetota</taxon>
        <taxon>Actinomycetes</taxon>
        <taxon>Streptosporangiales</taxon>
        <taxon>Thermomonosporaceae</taxon>
        <taxon>Actinomadura</taxon>
    </lineage>
</organism>
<feature type="transmembrane region" description="Helical" evidence="8">
    <location>
        <begin position="427"/>
        <end position="449"/>
    </location>
</feature>
<name>A0A3M2MBP5_9ACTN</name>
<evidence type="ECO:0000256" key="4">
    <source>
        <dbReference type="ARBA" id="ARBA00022692"/>
    </source>
</evidence>
<dbReference type="Gene3D" id="1.20.1250.20">
    <property type="entry name" value="MFS general substrate transporter like domains"/>
    <property type="match status" value="2"/>
</dbReference>
<feature type="transmembrane region" description="Helical" evidence="8">
    <location>
        <begin position="137"/>
        <end position="157"/>
    </location>
</feature>
<evidence type="ECO:0000256" key="2">
    <source>
        <dbReference type="ARBA" id="ARBA00022448"/>
    </source>
</evidence>
<dbReference type="InterPro" id="IPR011701">
    <property type="entry name" value="MFS"/>
</dbReference>
<dbReference type="PANTHER" id="PTHR42718">
    <property type="entry name" value="MAJOR FACILITATOR SUPERFAMILY MULTIDRUG TRANSPORTER MFSC"/>
    <property type="match status" value="1"/>
</dbReference>
<feature type="transmembrane region" description="Helical" evidence="8">
    <location>
        <begin position="296"/>
        <end position="316"/>
    </location>
</feature>
<dbReference type="Pfam" id="PF07690">
    <property type="entry name" value="MFS_1"/>
    <property type="match status" value="1"/>
</dbReference>
<feature type="transmembrane region" description="Helical" evidence="8">
    <location>
        <begin position="109"/>
        <end position="131"/>
    </location>
</feature>
<evidence type="ECO:0000313" key="11">
    <source>
        <dbReference type="Proteomes" id="UP000282674"/>
    </source>
</evidence>
<proteinExistence type="predicted"/>
<evidence type="ECO:0000256" key="6">
    <source>
        <dbReference type="ARBA" id="ARBA00023136"/>
    </source>
</evidence>
<dbReference type="InterPro" id="IPR020846">
    <property type="entry name" value="MFS_dom"/>
</dbReference>
<evidence type="ECO:0000256" key="1">
    <source>
        <dbReference type="ARBA" id="ARBA00004651"/>
    </source>
</evidence>
<protein>
    <submittedName>
        <fullName evidence="10">MFS transporter</fullName>
    </submittedName>
</protein>
<evidence type="ECO:0000313" key="10">
    <source>
        <dbReference type="EMBL" id="RMI46323.1"/>
    </source>
</evidence>
<keyword evidence="11" id="KW-1185">Reference proteome</keyword>
<feature type="region of interest" description="Disordered" evidence="7">
    <location>
        <begin position="1"/>
        <end position="33"/>
    </location>
</feature>
<feature type="transmembrane region" description="Helical" evidence="8">
    <location>
        <begin position="197"/>
        <end position="216"/>
    </location>
</feature>
<feature type="transmembrane region" description="Helical" evidence="8">
    <location>
        <begin position="469"/>
        <end position="489"/>
    </location>
</feature>
<feature type="transmembrane region" description="Helical" evidence="8">
    <location>
        <begin position="259"/>
        <end position="276"/>
    </location>
</feature>
<feature type="transmembrane region" description="Helical" evidence="8">
    <location>
        <begin position="42"/>
        <end position="65"/>
    </location>
</feature>
<feature type="transmembrane region" description="Helical" evidence="8">
    <location>
        <begin position="77"/>
        <end position="97"/>
    </location>
</feature>
<keyword evidence="4 8" id="KW-0812">Transmembrane</keyword>
<keyword evidence="5 8" id="KW-1133">Transmembrane helix</keyword>
<dbReference type="InterPro" id="IPR036259">
    <property type="entry name" value="MFS_trans_sf"/>
</dbReference>
<comment type="caution">
    <text evidence="10">The sequence shown here is derived from an EMBL/GenBank/DDBJ whole genome shotgun (WGS) entry which is preliminary data.</text>
</comment>
<gene>
    <name evidence="10" type="ORF">EBO15_07085</name>
</gene>
<evidence type="ECO:0000259" key="9">
    <source>
        <dbReference type="PROSITE" id="PS50850"/>
    </source>
</evidence>
<comment type="subcellular location">
    <subcellularLocation>
        <location evidence="1">Cell membrane</location>
        <topology evidence="1">Multi-pass membrane protein</topology>
    </subcellularLocation>
</comment>
<keyword evidence="2" id="KW-0813">Transport</keyword>
<dbReference type="PROSITE" id="PS50850">
    <property type="entry name" value="MFS"/>
    <property type="match status" value="1"/>
</dbReference>
<dbReference type="GO" id="GO:0005886">
    <property type="term" value="C:plasma membrane"/>
    <property type="evidence" value="ECO:0007669"/>
    <property type="project" value="UniProtKB-SubCell"/>
</dbReference>
<feature type="transmembrane region" description="Helical" evidence="8">
    <location>
        <begin position="392"/>
        <end position="415"/>
    </location>
</feature>
<dbReference type="EMBL" id="RFFG01000009">
    <property type="protein sequence ID" value="RMI46323.1"/>
    <property type="molecule type" value="Genomic_DNA"/>
</dbReference>
<keyword evidence="6 8" id="KW-0472">Membrane</keyword>
<dbReference type="PANTHER" id="PTHR42718:SF46">
    <property type="entry name" value="BLR6921 PROTEIN"/>
    <property type="match status" value="1"/>
</dbReference>
<accession>A0A3M2MBP5</accession>
<sequence>MVAMAVARERAEREGAVPGRGEAGAGREGGAEGEWAGRPWPVVVVLAAAASVASVQQTAVLPLLGRLQAALHAPLTSVAWAFTASLLVGAVATPLLGRMGDLYGRRRMLIGALVALVAGSVLGAVSTSLAVLVAARVLQGVSMAALPLTVGIVRDVLPRERLPTGLGVVSATMGVGVGGGLVLAGVVARYTGGYRPVFWVIAGLAAVATLVVALVVRDAAPPRTGRLDLPGAALLGGALVSLLLGIGQGRVWGWTSGRVLGLLAAALVLGALWIVVERRAAEPLVDIAMLTHRGTIGASLASLLLGFALYGGFTLIPNFVQTPARAGYGFGASVLAAGLLLLPTTLLMIVVSTQAGRLMRRVPAALLVAAGSGVTALAIGWLAVFHDHRWDVLGATVLLGVGVGLAFAALGTMAVEHVRADQTAVASAVNSLVRLVGGAVAGAVTTALLARDTLPGTSVPTEHAYATGFALGGGVALLAAAGSLVFHLLTRGRR</sequence>
<dbReference type="Proteomes" id="UP000282674">
    <property type="component" value="Unassembled WGS sequence"/>
</dbReference>
<feature type="domain" description="Major facilitator superfamily (MFS) profile" evidence="9">
    <location>
        <begin position="42"/>
        <end position="491"/>
    </location>
</feature>